<dbReference type="EMBL" id="SCWD01000001">
    <property type="protein sequence ID" value="TDM04072.1"/>
    <property type="molecule type" value="Genomic_DNA"/>
</dbReference>
<dbReference type="RefSeq" id="WP_133416932.1">
    <property type="nucleotide sequence ID" value="NZ_SCWD01000001.1"/>
</dbReference>
<organism evidence="2 3">
    <name type="scientific">Macrococcus carouselicus</name>
    <dbReference type="NCBI Taxonomy" id="69969"/>
    <lineage>
        <taxon>Bacteria</taxon>
        <taxon>Bacillati</taxon>
        <taxon>Bacillota</taxon>
        <taxon>Bacilli</taxon>
        <taxon>Bacillales</taxon>
        <taxon>Staphylococcaceae</taxon>
        <taxon>Macrococcus</taxon>
    </lineage>
</organism>
<dbReference type="Proteomes" id="UP000295280">
    <property type="component" value="Unassembled WGS sequence"/>
</dbReference>
<evidence type="ECO:0000313" key="3">
    <source>
        <dbReference type="Proteomes" id="UP000295280"/>
    </source>
</evidence>
<keyword evidence="1" id="KW-0175">Coiled coil</keyword>
<proteinExistence type="predicted"/>
<accession>A0A9Q8FQR4</accession>
<name>A0A9Q8FQR4_9STAP</name>
<keyword evidence="3" id="KW-1185">Reference proteome</keyword>
<protein>
    <submittedName>
        <fullName evidence="2">Uncharacterized protein</fullName>
    </submittedName>
</protein>
<sequence>MYKLIFTDENKNIIHSELCDSIRLSNQLADIEITNTKGTQSFIGAIPENYHIFNSNLDVKAINDETLKESLNKELFNIEEIKEKDIEILELKQKIETLEGAILELMETVL</sequence>
<evidence type="ECO:0000313" key="2">
    <source>
        <dbReference type="EMBL" id="TDM04072.1"/>
    </source>
</evidence>
<dbReference type="AlphaFoldDB" id="A0A9Q8FQR4"/>
<gene>
    <name evidence="2" type="ORF">ERX40_02570</name>
</gene>
<feature type="coiled-coil region" evidence="1">
    <location>
        <begin position="81"/>
        <end position="108"/>
    </location>
</feature>
<reference evidence="2 3" key="1">
    <citation type="submission" date="2019-01" db="EMBL/GenBank/DDBJ databases">
        <title>Draft genome sequences of the type strains of six Macrococcus species.</title>
        <authorList>
            <person name="Mazhar S."/>
            <person name="Altermann E."/>
            <person name="Hill C."/>
            <person name="Mcauliffe O."/>
        </authorList>
    </citation>
    <scope>NUCLEOTIDE SEQUENCE [LARGE SCALE GENOMIC DNA]</scope>
    <source>
        <strain evidence="2 3">ATCC 51828</strain>
    </source>
</reference>
<comment type="caution">
    <text evidence="2">The sequence shown here is derived from an EMBL/GenBank/DDBJ whole genome shotgun (WGS) entry which is preliminary data.</text>
</comment>
<evidence type="ECO:0000256" key="1">
    <source>
        <dbReference type="SAM" id="Coils"/>
    </source>
</evidence>